<evidence type="ECO:0000256" key="1">
    <source>
        <dbReference type="ARBA" id="ARBA00001917"/>
    </source>
</evidence>
<dbReference type="CDD" id="cd02933">
    <property type="entry name" value="OYE_like_FMN"/>
    <property type="match status" value="1"/>
</dbReference>
<evidence type="ECO:0000313" key="6">
    <source>
        <dbReference type="Proteomes" id="UP000253606"/>
    </source>
</evidence>
<dbReference type="RefSeq" id="WP_114210425.1">
    <property type="nucleotide sequence ID" value="NZ_CP030840.1"/>
</dbReference>
<gene>
    <name evidence="5" type="ORF">ACPOL_6609</name>
</gene>
<evidence type="ECO:0000256" key="3">
    <source>
        <dbReference type="ARBA" id="ARBA00023002"/>
    </source>
</evidence>
<dbReference type="KEGG" id="abas:ACPOL_6609"/>
<name>A0A2Z5G9K0_9BACT</name>
<feature type="domain" description="NADH:flavin oxidoreductase/NADH oxidase N-terminal" evidence="4">
    <location>
        <begin position="3"/>
        <end position="336"/>
    </location>
</feature>
<evidence type="ECO:0000313" key="5">
    <source>
        <dbReference type="EMBL" id="AXC15821.1"/>
    </source>
</evidence>
<dbReference type="Gene3D" id="3.20.20.70">
    <property type="entry name" value="Aldolase class I"/>
    <property type="match status" value="1"/>
</dbReference>
<dbReference type="SUPFAM" id="SSF51395">
    <property type="entry name" value="FMN-linked oxidoreductases"/>
    <property type="match status" value="1"/>
</dbReference>
<dbReference type="PANTHER" id="PTHR22893">
    <property type="entry name" value="NADH OXIDOREDUCTASE-RELATED"/>
    <property type="match status" value="1"/>
</dbReference>
<comment type="similarity">
    <text evidence="2">Belongs to the NADH:flavin oxidoreductase/NADH oxidase family.</text>
</comment>
<dbReference type="OrthoDB" id="9772736at2"/>
<dbReference type="EMBL" id="CP030840">
    <property type="protein sequence ID" value="AXC15821.1"/>
    <property type="molecule type" value="Genomic_DNA"/>
</dbReference>
<reference evidence="5 6" key="1">
    <citation type="journal article" date="2018" name="Front. Microbiol.">
        <title>Hydrolytic Capabilities as a Key to Environmental Success: Chitinolytic and Cellulolytic Acidobacteria From Acidic Sub-arctic Soils and Boreal Peatlands.</title>
        <authorList>
            <person name="Belova S.E."/>
            <person name="Ravin N.V."/>
            <person name="Pankratov T.A."/>
            <person name="Rakitin A.L."/>
            <person name="Ivanova A.A."/>
            <person name="Beletsky A.V."/>
            <person name="Mardanov A.V."/>
            <person name="Sinninghe Damste J.S."/>
            <person name="Dedysh S.N."/>
        </authorList>
    </citation>
    <scope>NUCLEOTIDE SEQUENCE [LARGE SCALE GENOMIC DNA]</scope>
    <source>
        <strain evidence="5 6">SBC82</strain>
    </source>
</reference>
<protein>
    <submittedName>
        <fullName evidence="5">2,4-dienoyl-CoA reductase [NADPH]</fullName>
    </submittedName>
</protein>
<accession>A0A2Z5G9K0</accession>
<dbReference type="FunFam" id="3.20.20.70:FF:000059">
    <property type="entry name" value="N-ethylmaleimide reductase, FMN-linked"/>
    <property type="match status" value="1"/>
</dbReference>
<dbReference type="GO" id="GO:0010181">
    <property type="term" value="F:FMN binding"/>
    <property type="evidence" value="ECO:0007669"/>
    <property type="project" value="InterPro"/>
</dbReference>
<dbReference type="GO" id="GO:0016628">
    <property type="term" value="F:oxidoreductase activity, acting on the CH-CH group of donors, NAD or NADP as acceptor"/>
    <property type="evidence" value="ECO:0007669"/>
    <property type="project" value="UniProtKB-ARBA"/>
</dbReference>
<evidence type="ECO:0000259" key="4">
    <source>
        <dbReference type="Pfam" id="PF00724"/>
    </source>
</evidence>
<organism evidence="5 6">
    <name type="scientific">Acidisarcina polymorpha</name>
    <dbReference type="NCBI Taxonomy" id="2211140"/>
    <lineage>
        <taxon>Bacteria</taxon>
        <taxon>Pseudomonadati</taxon>
        <taxon>Acidobacteriota</taxon>
        <taxon>Terriglobia</taxon>
        <taxon>Terriglobales</taxon>
        <taxon>Acidobacteriaceae</taxon>
        <taxon>Acidisarcina</taxon>
    </lineage>
</organism>
<dbReference type="Pfam" id="PF00724">
    <property type="entry name" value="Oxidored_FMN"/>
    <property type="match status" value="1"/>
</dbReference>
<comment type="cofactor">
    <cofactor evidence="1">
        <name>FMN</name>
        <dbReference type="ChEBI" id="CHEBI:58210"/>
    </cofactor>
</comment>
<dbReference type="Proteomes" id="UP000253606">
    <property type="component" value="Chromosome"/>
</dbReference>
<dbReference type="InterPro" id="IPR045247">
    <property type="entry name" value="Oye-like"/>
</dbReference>
<dbReference type="PANTHER" id="PTHR22893:SF91">
    <property type="entry name" value="NADPH DEHYDROGENASE 2-RELATED"/>
    <property type="match status" value="1"/>
</dbReference>
<evidence type="ECO:0000256" key="2">
    <source>
        <dbReference type="ARBA" id="ARBA00005979"/>
    </source>
</evidence>
<dbReference type="InterPro" id="IPR001155">
    <property type="entry name" value="OxRdtase_FMN_N"/>
</dbReference>
<dbReference type="AlphaFoldDB" id="A0A2Z5G9K0"/>
<dbReference type="GO" id="GO:0005829">
    <property type="term" value="C:cytosol"/>
    <property type="evidence" value="ECO:0007669"/>
    <property type="project" value="UniProtKB-ARBA"/>
</dbReference>
<keyword evidence="3" id="KW-0560">Oxidoreductase</keyword>
<dbReference type="InterPro" id="IPR013785">
    <property type="entry name" value="Aldolase_TIM"/>
</dbReference>
<keyword evidence="6" id="KW-1185">Reference proteome</keyword>
<proteinExistence type="inferred from homology"/>
<sequence length="362" mass="39139">MANLFEPVQLGSLVLANRIFMAPLTRNRAGADGVPGELAATYYSQRASAGLIVTEATQISPMGKGYINTPGIHSPEQVRGWRRVTEAVHQSGGRIFLQLWHVGRISHTSLLPNNAQPVAPSAIRANSQTLIATGLAPVSEPVALTASGINKTFDDYRRAAANAKEAGFDGVEIHAANGYLVDQFLKTGTNRRTDEYGGIASNRVRFLTEIVERVLEVWDRAHVGVRISPTGGFNDMTDDNPRETFSITVDSLNSYELGYLHLVETAQNSKGSSEEDLAMSAHLRTLWKGLYVVNGGYDGPRGQEALRTGHADAVAYGRAFLANPDLPVRLQLGAALNEPDPETFYGGGAAGYTSYPTLHFDR</sequence>